<dbReference type="PANTHER" id="PTHR30480:SF13">
    <property type="entry name" value="BETA-HEXOSAMINIDASE"/>
    <property type="match status" value="1"/>
</dbReference>
<dbReference type="EMBL" id="JAFHKR010000038">
    <property type="protein sequence ID" value="MBN3554053.1"/>
    <property type="molecule type" value="Genomic_DNA"/>
</dbReference>
<dbReference type="Pfam" id="PF02811">
    <property type="entry name" value="PHP"/>
    <property type="match status" value="1"/>
</dbReference>
<dbReference type="InterPro" id="IPR016195">
    <property type="entry name" value="Pol/histidinol_Pase-like"/>
</dbReference>
<dbReference type="InterPro" id="IPR001764">
    <property type="entry name" value="Glyco_hydro_3_N"/>
</dbReference>
<comment type="caution">
    <text evidence="7">The sequence shown here is derived from an EMBL/GenBank/DDBJ whole genome shotgun (WGS) entry which is preliminary data.</text>
</comment>
<evidence type="ECO:0000313" key="7">
    <source>
        <dbReference type="EMBL" id="MBN3554053.1"/>
    </source>
</evidence>
<dbReference type="Gene3D" id="3.20.20.300">
    <property type="entry name" value="Glycoside hydrolase, family 3, N-terminal domain"/>
    <property type="match status" value="1"/>
</dbReference>
<evidence type="ECO:0000256" key="3">
    <source>
        <dbReference type="ARBA" id="ARBA00012663"/>
    </source>
</evidence>
<evidence type="ECO:0000256" key="2">
    <source>
        <dbReference type="ARBA" id="ARBA00005336"/>
    </source>
</evidence>
<dbReference type="InterPro" id="IPR050226">
    <property type="entry name" value="NagZ_Beta-hexosaminidase"/>
</dbReference>
<dbReference type="InterPro" id="IPR017853">
    <property type="entry name" value="GH"/>
</dbReference>
<dbReference type="CDD" id="cd07438">
    <property type="entry name" value="PHP_HisPPase_AMP"/>
    <property type="match status" value="1"/>
</dbReference>
<name>A0ABS2ZNU4_9BACL</name>
<sequence length="744" mass="83406">MESDYQKNTGCIDMHLHTNHGKGKYSPTEIVKASRFLGLEVIGITDRNNINGLSEAVKTGERYGIKVIPGVEILTLFQNLPICLLGYGQNLLTSNFSYDLNILTNKEEIQLENAVDLIKKYNGVTILVCSDISVEKIERTLIKGIDGLEVIHPNLDKTQQDILKKLSRRFNLLMSGGSDSKGQIESKNIRVPYSFFVRTILGIKQVPILEGIDDISELSLEEKIGLIIKPGFEWPLLDVEDKRLIQNFGVGLNKINKDRIQNLEELEFKIKKIVELSSIPPLLTINQEGGRLNTIDMSGFTLFPGNMSIGATNNKKFAYLTGRAIGKQLFNLGITWNFAPVCDVLHNTVNPSLGTRCFGSEATEVAVLASEFIRGMQEEGVAATAKHFPGLGPSNSDSHEEIPSIKKLNREDLLPFEAAINANVAAVMVANLKIIDVDPEFPAVISKKVIDILRETLKFKGVIVTENLSIPALIKEFKNLGEVAVRAFEAGADIIMIDPDFSKEKYDLRAMQKGNSNSVNKKIEVYEALLESVLSGRISEERINESIRRIWNMRERYGVKPLIQRSSMIAEKEHIELAQIVSDESLTLIKNSKDILIKPDDKILLINLVPQKLTRADSSWKITNNMFVMFQEHFSHVNYIEIKADDCETKLQYQSADYIVVSTYNLSQSNNDEINYFLHIISKLKKHRKQIVHVALGDPQDTLLGKDDIARIVIYSPHKVSIKSLCEFLSGNLKAKGQVPFTLE</sequence>
<keyword evidence="5" id="KW-0326">Glycosidase</keyword>
<dbReference type="InterPro" id="IPR003141">
    <property type="entry name" value="Pol/His_phosphatase_N"/>
</dbReference>
<dbReference type="InterPro" id="IPR004013">
    <property type="entry name" value="PHP_dom"/>
</dbReference>
<evidence type="ECO:0000256" key="5">
    <source>
        <dbReference type="ARBA" id="ARBA00023295"/>
    </source>
</evidence>
<reference evidence="7 8" key="1">
    <citation type="submission" date="2021-01" db="EMBL/GenBank/DDBJ databases">
        <title>Genome Sequencing of Type Strains.</title>
        <authorList>
            <person name="Lemaire J.F."/>
            <person name="Inderbitzin P."/>
            <person name="Collins S.B."/>
            <person name="Wespe N."/>
            <person name="Knight-Connoni V."/>
        </authorList>
    </citation>
    <scope>NUCLEOTIDE SEQUENCE [LARGE SCALE GENOMIC DNA]</scope>
    <source>
        <strain evidence="7 8">DSM 23009</strain>
    </source>
</reference>
<evidence type="ECO:0000313" key="8">
    <source>
        <dbReference type="Proteomes" id="UP001296923"/>
    </source>
</evidence>
<comment type="similarity">
    <text evidence="2">Belongs to the glycosyl hydrolase 3 family.</text>
</comment>
<feature type="domain" description="Polymerase/histidinol phosphatase N-terminal" evidence="6">
    <location>
        <begin position="12"/>
        <end position="77"/>
    </location>
</feature>
<dbReference type="Pfam" id="PF00933">
    <property type="entry name" value="Glyco_hydro_3"/>
    <property type="match status" value="1"/>
</dbReference>
<dbReference type="SUPFAM" id="SSF89550">
    <property type="entry name" value="PHP domain-like"/>
    <property type="match status" value="1"/>
</dbReference>
<evidence type="ECO:0000256" key="1">
    <source>
        <dbReference type="ARBA" id="ARBA00001231"/>
    </source>
</evidence>
<gene>
    <name evidence="7" type="ORF">JYA63_07255</name>
</gene>
<dbReference type="RefSeq" id="WP_205725111.1">
    <property type="nucleotide sequence ID" value="NZ_JAFHKR010000038.1"/>
</dbReference>
<dbReference type="SUPFAM" id="SSF51445">
    <property type="entry name" value="(Trans)glycosidases"/>
    <property type="match status" value="1"/>
</dbReference>
<keyword evidence="4" id="KW-0378">Hydrolase</keyword>
<dbReference type="EC" id="3.2.1.52" evidence="3"/>
<organism evidence="7 8">
    <name type="scientific">Fictibacillus nanhaiensis</name>
    <dbReference type="NCBI Taxonomy" id="742169"/>
    <lineage>
        <taxon>Bacteria</taxon>
        <taxon>Bacillati</taxon>
        <taxon>Bacillota</taxon>
        <taxon>Bacilli</taxon>
        <taxon>Bacillales</taxon>
        <taxon>Fictibacillaceae</taxon>
        <taxon>Fictibacillus</taxon>
    </lineage>
</organism>
<dbReference type="PANTHER" id="PTHR30480">
    <property type="entry name" value="BETA-HEXOSAMINIDASE-RELATED"/>
    <property type="match status" value="1"/>
</dbReference>
<dbReference type="InterPro" id="IPR036962">
    <property type="entry name" value="Glyco_hydro_3_N_sf"/>
</dbReference>
<dbReference type="Gene3D" id="3.40.50.1700">
    <property type="entry name" value="Glycoside hydrolase family 3 C-terminal domain"/>
    <property type="match status" value="1"/>
</dbReference>
<proteinExistence type="inferred from homology"/>
<accession>A0ABS2ZNU4</accession>
<keyword evidence="8" id="KW-1185">Reference proteome</keyword>
<evidence type="ECO:0000259" key="6">
    <source>
        <dbReference type="SMART" id="SM00481"/>
    </source>
</evidence>
<evidence type="ECO:0000256" key="4">
    <source>
        <dbReference type="ARBA" id="ARBA00022801"/>
    </source>
</evidence>
<protein>
    <recommendedName>
        <fullName evidence="3">beta-N-acetylhexosaminidase</fullName>
        <ecNumber evidence="3">3.2.1.52</ecNumber>
    </recommendedName>
</protein>
<dbReference type="InterPro" id="IPR036881">
    <property type="entry name" value="Glyco_hydro_3_C_sf"/>
</dbReference>
<dbReference type="Gene3D" id="3.20.20.140">
    <property type="entry name" value="Metal-dependent hydrolases"/>
    <property type="match status" value="1"/>
</dbReference>
<comment type="catalytic activity">
    <reaction evidence="1">
        <text>Hydrolysis of terminal non-reducing N-acetyl-D-hexosamine residues in N-acetyl-beta-D-hexosaminides.</text>
        <dbReference type="EC" id="3.2.1.52"/>
    </reaction>
</comment>
<dbReference type="Proteomes" id="UP001296923">
    <property type="component" value="Unassembled WGS sequence"/>
</dbReference>
<dbReference type="SMART" id="SM00481">
    <property type="entry name" value="POLIIIAc"/>
    <property type="match status" value="1"/>
</dbReference>